<evidence type="ECO:0000313" key="2">
    <source>
        <dbReference type="Proteomes" id="UP000321947"/>
    </source>
</evidence>
<dbReference type="EMBL" id="SSTD01016199">
    <property type="protein sequence ID" value="TYK01421.1"/>
    <property type="molecule type" value="Genomic_DNA"/>
</dbReference>
<reference evidence="1 2" key="1">
    <citation type="submission" date="2019-08" db="EMBL/GenBank/DDBJ databases">
        <title>Draft genome sequences of two oriental melons (Cucumis melo L. var makuwa).</title>
        <authorList>
            <person name="Kwon S.-Y."/>
        </authorList>
    </citation>
    <scope>NUCLEOTIDE SEQUENCE [LARGE SCALE GENOMIC DNA]</scope>
    <source>
        <strain evidence="2">cv. Chang Bougi</strain>
        <tissue evidence="1">Leaf</tissue>
    </source>
</reference>
<evidence type="ECO:0000313" key="1">
    <source>
        <dbReference type="EMBL" id="TYK01421.1"/>
    </source>
</evidence>
<name>A0A5D3BNQ9_CUCMM</name>
<proteinExistence type="predicted"/>
<dbReference type="Proteomes" id="UP000321947">
    <property type="component" value="Unassembled WGS sequence"/>
</dbReference>
<comment type="caution">
    <text evidence="1">The sequence shown here is derived from an EMBL/GenBank/DDBJ whole genome shotgun (WGS) entry which is preliminary data.</text>
</comment>
<accession>A0A5D3BNQ9</accession>
<protein>
    <submittedName>
        <fullName evidence="1">Uncharacterized protein</fullName>
    </submittedName>
</protein>
<dbReference type="AlphaFoldDB" id="A0A5D3BNQ9"/>
<organism evidence="1 2">
    <name type="scientific">Cucumis melo var. makuwa</name>
    <name type="common">Oriental melon</name>
    <dbReference type="NCBI Taxonomy" id="1194695"/>
    <lineage>
        <taxon>Eukaryota</taxon>
        <taxon>Viridiplantae</taxon>
        <taxon>Streptophyta</taxon>
        <taxon>Embryophyta</taxon>
        <taxon>Tracheophyta</taxon>
        <taxon>Spermatophyta</taxon>
        <taxon>Magnoliopsida</taxon>
        <taxon>eudicotyledons</taxon>
        <taxon>Gunneridae</taxon>
        <taxon>Pentapetalae</taxon>
        <taxon>rosids</taxon>
        <taxon>fabids</taxon>
        <taxon>Cucurbitales</taxon>
        <taxon>Cucurbitaceae</taxon>
        <taxon>Benincaseae</taxon>
        <taxon>Cucumis</taxon>
    </lineage>
</organism>
<sequence length="129" mass="15234">MRKESGAAQREMRKPRFYCEKANDVIRVNDNKEACIEQQEIVLWFVWVNVTRLLTQYAYHFKDKTERGAENITTEDGIYSFPTLGCGAEYEECEGLEPRKGSPKDEELDYWRFKELDEIRILMLLNTSP</sequence>
<gene>
    <name evidence="1" type="ORF">E5676_scaffold772G00040</name>
</gene>